<dbReference type="GO" id="GO:0003908">
    <property type="term" value="F:methylated-DNA-[protein]-cysteine S-methyltransferase activity"/>
    <property type="evidence" value="ECO:0007669"/>
    <property type="project" value="UniProtKB-EC"/>
</dbReference>
<accession>A0ABT7VDE7</accession>
<dbReference type="GO" id="GO:0032259">
    <property type="term" value="P:methylation"/>
    <property type="evidence" value="ECO:0007669"/>
    <property type="project" value="UniProtKB-KW"/>
</dbReference>
<comment type="caution">
    <text evidence="10">The sequence shown here is derived from an EMBL/GenBank/DDBJ whole genome shotgun (WGS) entry which is preliminary data.</text>
</comment>
<keyword evidence="6 8" id="KW-0234">DNA repair</keyword>
<dbReference type="InterPro" id="IPR036217">
    <property type="entry name" value="MethylDNA_cys_MeTrfase_DNAb"/>
</dbReference>
<keyword evidence="2 8" id="KW-0963">Cytoplasm</keyword>
<organism evidence="10 11">
    <name type="scientific">Bacteroides gallinaceum</name>
    <dbReference type="NCBI Taxonomy" id="1462571"/>
    <lineage>
        <taxon>Bacteria</taxon>
        <taxon>Pseudomonadati</taxon>
        <taxon>Bacteroidota</taxon>
        <taxon>Bacteroidia</taxon>
        <taxon>Bacteroidales</taxon>
        <taxon>Bacteroidaceae</taxon>
        <taxon>Bacteroides</taxon>
    </lineage>
</organism>
<dbReference type="SUPFAM" id="SSF53155">
    <property type="entry name" value="Methylated DNA-protein cysteine methyltransferase domain"/>
    <property type="match status" value="1"/>
</dbReference>
<evidence type="ECO:0000256" key="7">
    <source>
        <dbReference type="ARBA" id="ARBA00049348"/>
    </source>
</evidence>
<dbReference type="InterPro" id="IPR014048">
    <property type="entry name" value="MethylDNA_cys_MeTrfase_DNA-bd"/>
</dbReference>
<evidence type="ECO:0000256" key="6">
    <source>
        <dbReference type="ARBA" id="ARBA00023204"/>
    </source>
</evidence>
<dbReference type="InterPro" id="IPR023546">
    <property type="entry name" value="MGMT"/>
</dbReference>
<evidence type="ECO:0000256" key="3">
    <source>
        <dbReference type="ARBA" id="ARBA00022603"/>
    </source>
</evidence>
<evidence type="ECO:0000313" key="11">
    <source>
        <dbReference type="Proteomes" id="UP001169458"/>
    </source>
</evidence>
<feature type="domain" description="Methylated-DNA-[protein]-cysteine S-methyltransferase DNA binding" evidence="9">
    <location>
        <begin position="90"/>
        <end position="169"/>
    </location>
</feature>
<comment type="function">
    <text evidence="8">Involved in the cellular defense against the biological effects of O6-methylguanine (O6-MeG) and O4-methylthymine (O4-MeT) in DNA. Repairs the methylated nucleobase in DNA by stoichiometrically transferring the methyl group to a cysteine residue in the enzyme. This is a suicide reaction: the enzyme is irreversibly inactivated.</text>
</comment>
<dbReference type="CDD" id="cd06445">
    <property type="entry name" value="ATase"/>
    <property type="match status" value="1"/>
</dbReference>
<evidence type="ECO:0000256" key="5">
    <source>
        <dbReference type="ARBA" id="ARBA00022763"/>
    </source>
</evidence>
<dbReference type="EMBL" id="JAUDEN010000004">
    <property type="protein sequence ID" value="MDM8324316.1"/>
    <property type="molecule type" value="Genomic_DNA"/>
</dbReference>
<dbReference type="Gene3D" id="1.10.10.10">
    <property type="entry name" value="Winged helix-like DNA-binding domain superfamily/Winged helix DNA-binding domain"/>
    <property type="match status" value="1"/>
</dbReference>
<dbReference type="HAMAP" id="MF_00772">
    <property type="entry name" value="OGT"/>
    <property type="match status" value="1"/>
</dbReference>
<dbReference type="Gene3D" id="3.30.160.70">
    <property type="entry name" value="Methylated DNA-protein cysteine methyltransferase domain"/>
    <property type="match status" value="1"/>
</dbReference>
<keyword evidence="4 8" id="KW-0808">Transferase</keyword>
<protein>
    <recommendedName>
        <fullName evidence="8">Methylated-DNA--protein-cysteine methyltransferase</fullName>
        <ecNumber evidence="8">2.1.1.63</ecNumber>
    </recommendedName>
    <alternativeName>
        <fullName evidence="8">6-O-methylguanine-DNA methyltransferase</fullName>
        <shortName evidence="8">MGMT</shortName>
    </alternativeName>
    <alternativeName>
        <fullName evidence="8">O-6-methylguanine-DNA-alkyltransferase</fullName>
    </alternativeName>
</protein>
<dbReference type="Pfam" id="PF01035">
    <property type="entry name" value="DNA_binding_1"/>
    <property type="match status" value="1"/>
</dbReference>
<evidence type="ECO:0000259" key="9">
    <source>
        <dbReference type="Pfam" id="PF01035"/>
    </source>
</evidence>
<dbReference type="PANTHER" id="PTHR10815">
    <property type="entry name" value="METHYLATED-DNA--PROTEIN-CYSTEINE METHYLTRANSFERASE"/>
    <property type="match status" value="1"/>
</dbReference>
<gene>
    <name evidence="10" type="ORF">QUW60_03575</name>
</gene>
<dbReference type="RefSeq" id="WP_289558469.1">
    <property type="nucleotide sequence ID" value="NZ_JAUDEN010000004.1"/>
</dbReference>
<dbReference type="SUPFAM" id="SSF46767">
    <property type="entry name" value="Methylated DNA-protein cysteine methyltransferase, C-terminal domain"/>
    <property type="match status" value="1"/>
</dbReference>
<evidence type="ECO:0000256" key="8">
    <source>
        <dbReference type="HAMAP-Rule" id="MF_00772"/>
    </source>
</evidence>
<keyword evidence="11" id="KW-1185">Reference proteome</keyword>
<reference evidence="11" key="2">
    <citation type="submission" date="2023-07" db="EMBL/GenBank/DDBJ databases">
        <title>Identification and characterization of horizontal gene transfer across gut microbiota members of farm animals based on homology search.</title>
        <authorList>
            <person name="Schwarzerova J."/>
            <person name="Nykrynova M."/>
            <person name="Jureckova K."/>
            <person name="Cejkova D."/>
            <person name="Rychlik I."/>
        </authorList>
    </citation>
    <scope>NUCLEOTIDE SEQUENCE [LARGE SCALE GENOMIC DNA]</scope>
    <source>
        <strain evidence="11">109_WCHN</strain>
    </source>
</reference>
<dbReference type="EC" id="2.1.1.63" evidence="8"/>
<dbReference type="PROSITE" id="PS00374">
    <property type="entry name" value="MGMT"/>
    <property type="match status" value="1"/>
</dbReference>
<comment type="similarity">
    <text evidence="8">Belongs to the MGMT family.</text>
</comment>
<dbReference type="InterPro" id="IPR001497">
    <property type="entry name" value="MethylDNA_cys_MeTrfase_AS"/>
</dbReference>
<name>A0ABT7VDE7_9BACE</name>
<evidence type="ECO:0000256" key="1">
    <source>
        <dbReference type="ARBA" id="ARBA00001286"/>
    </source>
</evidence>
<reference evidence="10 11" key="1">
    <citation type="submission" date="2023-06" db="EMBL/GenBank/DDBJ databases">
        <authorList>
            <person name="Zeman M."/>
            <person name="Kubasova T."/>
            <person name="Jahodarova E."/>
            <person name="Nykrynova M."/>
            <person name="Rychlik I."/>
        </authorList>
    </citation>
    <scope>NUCLEOTIDE SEQUENCE [LARGE SCALE GENOMIC DNA]</scope>
    <source>
        <strain evidence="10 11">109_WCHN</strain>
    </source>
</reference>
<comment type="catalytic activity">
    <reaction evidence="7 8">
        <text>a 6-O-methyl-2'-deoxyguanosine in DNA + L-cysteinyl-[protein] = S-methyl-L-cysteinyl-[protein] + a 2'-deoxyguanosine in DNA</text>
        <dbReference type="Rhea" id="RHEA:24000"/>
        <dbReference type="Rhea" id="RHEA-COMP:10131"/>
        <dbReference type="Rhea" id="RHEA-COMP:10132"/>
        <dbReference type="Rhea" id="RHEA-COMP:11367"/>
        <dbReference type="Rhea" id="RHEA-COMP:11368"/>
        <dbReference type="ChEBI" id="CHEBI:29950"/>
        <dbReference type="ChEBI" id="CHEBI:82612"/>
        <dbReference type="ChEBI" id="CHEBI:85445"/>
        <dbReference type="ChEBI" id="CHEBI:85448"/>
        <dbReference type="EC" id="2.1.1.63"/>
    </reaction>
</comment>
<dbReference type="InterPro" id="IPR036631">
    <property type="entry name" value="MGMT_N_sf"/>
</dbReference>
<dbReference type="NCBIfam" id="TIGR00589">
    <property type="entry name" value="ogt"/>
    <property type="match status" value="1"/>
</dbReference>
<dbReference type="InterPro" id="IPR036388">
    <property type="entry name" value="WH-like_DNA-bd_sf"/>
</dbReference>
<evidence type="ECO:0000313" key="10">
    <source>
        <dbReference type="EMBL" id="MDM8324316.1"/>
    </source>
</evidence>
<keyword evidence="5 8" id="KW-0227">DNA damage</keyword>
<evidence type="ECO:0000256" key="4">
    <source>
        <dbReference type="ARBA" id="ARBA00022679"/>
    </source>
</evidence>
<comment type="subcellular location">
    <subcellularLocation>
        <location evidence="8">Cytoplasm</location>
    </subcellularLocation>
</comment>
<comment type="catalytic activity">
    <reaction evidence="1 8">
        <text>a 4-O-methyl-thymidine in DNA + L-cysteinyl-[protein] = a thymidine in DNA + S-methyl-L-cysteinyl-[protein]</text>
        <dbReference type="Rhea" id="RHEA:53428"/>
        <dbReference type="Rhea" id="RHEA-COMP:10131"/>
        <dbReference type="Rhea" id="RHEA-COMP:10132"/>
        <dbReference type="Rhea" id="RHEA-COMP:13555"/>
        <dbReference type="Rhea" id="RHEA-COMP:13556"/>
        <dbReference type="ChEBI" id="CHEBI:29950"/>
        <dbReference type="ChEBI" id="CHEBI:82612"/>
        <dbReference type="ChEBI" id="CHEBI:137386"/>
        <dbReference type="ChEBI" id="CHEBI:137387"/>
        <dbReference type="EC" id="2.1.1.63"/>
    </reaction>
</comment>
<keyword evidence="3 8" id="KW-0489">Methyltransferase</keyword>
<dbReference type="PANTHER" id="PTHR10815:SF5">
    <property type="entry name" value="METHYLATED-DNA--PROTEIN-CYSTEINE METHYLTRANSFERASE"/>
    <property type="match status" value="1"/>
</dbReference>
<evidence type="ECO:0000256" key="2">
    <source>
        <dbReference type="ARBA" id="ARBA00022490"/>
    </source>
</evidence>
<dbReference type="Proteomes" id="UP001169458">
    <property type="component" value="Unassembled WGS sequence"/>
</dbReference>
<feature type="active site" description="Nucleophile; methyl group acceptor" evidence="8">
    <location>
        <position position="141"/>
    </location>
</feature>
<proteinExistence type="inferred from homology"/>
<comment type="miscellaneous">
    <text evidence="8">This enzyme catalyzes only one turnover and therefore is not strictly catalytic. According to one definition, an enzyme is a biocatalyst that acts repeatedly and over many reaction cycles.</text>
</comment>
<sequence length="181" mass="19701">MKEENVIQTQRYHSPCGELVLGSLGGKLCLCNWTEEKHPGRVERRLRRLLAAEFEESPSEVVGEAAKQLDEYFRGGRRGFTVPLLFAGTDFQQKVWRLLQEIPYGSTLTYAELAAGLGMPGAVRAVANANGANALSLFVPCHRVIGADGSLTGYAGGTDAKKYLLDLERGFGGQPCFSFST</sequence>